<evidence type="ECO:0000313" key="4">
    <source>
        <dbReference type="Proteomes" id="UP000092967"/>
    </source>
</evidence>
<dbReference type="KEGG" id="wfu:AXE80_06595"/>
<evidence type="ECO:0008006" key="5">
    <source>
        <dbReference type="Google" id="ProtNLM"/>
    </source>
</evidence>
<proteinExistence type="predicted"/>
<reference evidence="3 4" key="1">
    <citation type="submission" date="2016-02" db="EMBL/GenBank/DDBJ databases">
        <authorList>
            <person name="Wen L."/>
            <person name="He K."/>
            <person name="Yang H."/>
        </authorList>
    </citation>
    <scope>NUCLEOTIDE SEQUENCE [LARGE SCALE GENOMIC DNA]</scope>
    <source>
        <strain evidence="3 4">CZ1127</strain>
    </source>
</reference>
<evidence type="ECO:0000259" key="2">
    <source>
        <dbReference type="Pfam" id="PF14302"/>
    </source>
</evidence>
<dbReference type="InterPro" id="IPR005184">
    <property type="entry name" value="DUF306_Meta_HslJ"/>
</dbReference>
<dbReference type="Gene3D" id="2.40.128.270">
    <property type="match status" value="2"/>
</dbReference>
<feature type="domain" description="DUF306" evidence="1">
    <location>
        <begin position="113"/>
        <end position="218"/>
    </location>
</feature>
<dbReference type="RefSeq" id="WP_068825606.1">
    <property type="nucleotide sequence ID" value="NZ_CP014224.1"/>
</dbReference>
<sequence>MNLKNIIVLISLSILTACSSNKSVFWVSGYQSECSSGAGKTNCLLVHKGEQLVNPTWENFYTPIEGFNFEKGYLKKIEVKQEKLDAKNVPADASSIKYTLVKELEKQKDIRVLAEGDWILGSINNHPINRMVKTPTLKINLTTMSISGNGGCNQYSGNIKQITSNTFNLGNIISTQKACFQKNIEYEYLKTLNDVNTYDIKGSQLIFYNNQGEIVLSFIKDQSAVANQRLHDIWMATRINGNPINRMVSVPRLEINLSTKRIMGNDGCNNFSAPINNITSNKLDFSQIALTKKTCLKEGVEKEFIKTLNKVKSYELDGLHLILKDKNGKEILSFLKID</sequence>
<protein>
    <recommendedName>
        <fullName evidence="5">DUF306 domain-containing protein</fullName>
    </recommendedName>
</protein>
<dbReference type="PANTHER" id="PTHR35535">
    <property type="entry name" value="HEAT SHOCK PROTEIN HSLJ"/>
    <property type="match status" value="1"/>
</dbReference>
<dbReference type="PROSITE" id="PS51257">
    <property type="entry name" value="PROKAR_LIPOPROTEIN"/>
    <property type="match status" value="1"/>
</dbReference>
<dbReference type="STRING" id="1790137.AXE80_06595"/>
<evidence type="ECO:0000313" key="3">
    <source>
        <dbReference type="EMBL" id="ANW95967.1"/>
    </source>
</evidence>
<dbReference type="InterPro" id="IPR038670">
    <property type="entry name" value="HslJ-like_sf"/>
</dbReference>
<dbReference type="AlphaFoldDB" id="A0A1B1Y5F4"/>
<dbReference type="PANTHER" id="PTHR35535:SF2">
    <property type="entry name" value="DUF306 DOMAIN-CONTAINING PROTEIN"/>
    <property type="match status" value="1"/>
</dbReference>
<keyword evidence="4" id="KW-1185">Reference proteome</keyword>
<dbReference type="Pfam" id="PF14302">
    <property type="entry name" value="DUF4377"/>
    <property type="match status" value="1"/>
</dbReference>
<dbReference type="Proteomes" id="UP000092967">
    <property type="component" value="Chromosome"/>
</dbReference>
<gene>
    <name evidence="3" type="ORF">AXE80_06595</name>
</gene>
<dbReference type="OrthoDB" id="880459at2"/>
<organism evidence="3 4">
    <name type="scientific">Wenyingzhuangia fucanilytica</name>
    <dbReference type="NCBI Taxonomy" id="1790137"/>
    <lineage>
        <taxon>Bacteria</taxon>
        <taxon>Pseudomonadati</taxon>
        <taxon>Bacteroidota</taxon>
        <taxon>Flavobacteriia</taxon>
        <taxon>Flavobacteriales</taxon>
        <taxon>Flavobacteriaceae</taxon>
        <taxon>Wenyingzhuangia</taxon>
    </lineage>
</organism>
<accession>A0A1B1Y5F4</accession>
<dbReference type="InterPro" id="IPR053147">
    <property type="entry name" value="Hsp_HslJ-like"/>
</dbReference>
<feature type="domain" description="DUF4377" evidence="2">
    <location>
        <begin position="26"/>
        <end position="106"/>
    </location>
</feature>
<evidence type="ECO:0000259" key="1">
    <source>
        <dbReference type="Pfam" id="PF03724"/>
    </source>
</evidence>
<dbReference type="EMBL" id="CP014224">
    <property type="protein sequence ID" value="ANW95967.1"/>
    <property type="molecule type" value="Genomic_DNA"/>
</dbReference>
<feature type="domain" description="DUF306" evidence="1">
    <location>
        <begin position="231"/>
        <end position="334"/>
    </location>
</feature>
<dbReference type="InterPro" id="IPR025485">
    <property type="entry name" value="DUF4377"/>
</dbReference>
<name>A0A1B1Y5F4_9FLAO</name>
<dbReference type="Pfam" id="PF03724">
    <property type="entry name" value="META"/>
    <property type="match status" value="2"/>
</dbReference>